<dbReference type="Proteomes" id="UP000250434">
    <property type="component" value="Chromosome"/>
</dbReference>
<dbReference type="AlphaFoldDB" id="A0A344LD72"/>
<dbReference type="SUPFAM" id="SSF50370">
    <property type="entry name" value="Ricin B-like lectins"/>
    <property type="match status" value="1"/>
</dbReference>
<gene>
    <name evidence="2" type="ORF">A4R43_28855</name>
</gene>
<keyword evidence="3" id="KW-1185">Reference proteome</keyword>
<keyword evidence="1" id="KW-0812">Transmembrane</keyword>
<dbReference type="InterPro" id="IPR035992">
    <property type="entry name" value="Ricin_B-like_lectins"/>
</dbReference>
<organism evidence="2 3">
    <name type="scientific">Amycolatopsis albispora</name>
    <dbReference type="NCBI Taxonomy" id="1804986"/>
    <lineage>
        <taxon>Bacteria</taxon>
        <taxon>Bacillati</taxon>
        <taxon>Actinomycetota</taxon>
        <taxon>Actinomycetes</taxon>
        <taxon>Pseudonocardiales</taxon>
        <taxon>Pseudonocardiaceae</taxon>
        <taxon>Amycolatopsis</taxon>
    </lineage>
</organism>
<evidence type="ECO:0000313" key="2">
    <source>
        <dbReference type="EMBL" id="AXB45996.1"/>
    </source>
</evidence>
<dbReference type="KEGG" id="aab:A4R43_28855"/>
<dbReference type="OrthoDB" id="3406160at2"/>
<evidence type="ECO:0000256" key="1">
    <source>
        <dbReference type="SAM" id="Phobius"/>
    </source>
</evidence>
<dbReference type="CDD" id="cd00161">
    <property type="entry name" value="beta-trefoil_Ricin-like"/>
    <property type="match status" value="1"/>
</dbReference>
<accession>A0A344LD72</accession>
<evidence type="ECO:0008006" key="4">
    <source>
        <dbReference type="Google" id="ProtNLM"/>
    </source>
</evidence>
<protein>
    <recommendedName>
        <fullName evidence="4">Ricin B lectin domain-containing protein</fullName>
    </recommendedName>
</protein>
<feature type="transmembrane region" description="Helical" evidence="1">
    <location>
        <begin position="88"/>
        <end position="111"/>
    </location>
</feature>
<dbReference type="Gene3D" id="2.80.10.50">
    <property type="match status" value="1"/>
</dbReference>
<name>A0A344LD72_9PSEU</name>
<keyword evidence="1" id="KW-0472">Membrane</keyword>
<keyword evidence="1" id="KW-1133">Transmembrane helix</keyword>
<sequence length="273" mass="29379">MRQVRIRTGHSYRALERRAEQAGLVLPSSTISAALARDKLPRAELVDAFLKAAGADEETVERWLAVRADLASGVEVTPEDPRPPRRRLGYALVALAALAVIAVVVAVMTVGGEPESPPMAQPAPAELRQAPDKQRIRVVHTGMCLGEGKELFTGSGRDVIGQHPCETATPELSLVWFPNNTAQIQLHHPDKGLGCLAVDGVSSEMLLAGRMCEDGREDQLFQFEPVDGGHRMRSVAAGRWCIGVYRASAEPGVQLIQGPCDGGRHQVFDIDGA</sequence>
<proteinExistence type="predicted"/>
<evidence type="ECO:0000313" key="3">
    <source>
        <dbReference type="Proteomes" id="UP000250434"/>
    </source>
</evidence>
<dbReference type="EMBL" id="CP015163">
    <property type="protein sequence ID" value="AXB45996.1"/>
    <property type="molecule type" value="Genomic_DNA"/>
</dbReference>
<reference evidence="2 3" key="1">
    <citation type="submission" date="2016-04" db="EMBL/GenBank/DDBJ databases">
        <title>Complete genome sequence and analysis of deep-sea sediment isolate, Amycolatopsis sp. WP1.</title>
        <authorList>
            <person name="Wang H."/>
            <person name="Chen S."/>
            <person name="Wu Q."/>
        </authorList>
    </citation>
    <scope>NUCLEOTIDE SEQUENCE [LARGE SCALE GENOMIC DNA]</scope>
    <source>
        <strain evidence="2 3">WP1</strain>
    </source>
</reference>